<name>A0A0G4E566_PSEFS</name>
<geneLocation type="plasmid" evidence="1">
    <name>pQBR57</name>
</geneLocation>
<dbReference type="AlphaFoldDB" id="A0A0G4E566"/>
<reference evidence="1" key="2">
    <citation type="submission" date="2015-06" db="EMBL/GenBank/DDBJ databases">
        <title>Environmentally co-occuring mercury resistance plasmids are genetically and phenotypically diverse and confer variable context-dependent fitness effects.</title>
        <authorList>
            <person name="Hall J.P.J."/>
            <person name="Harrison E."/>
            <person name="Lilley A.K."/>
            <person name="Paterson S."/>
            <person name="Spiers A.J."/>
            <person name="Brockhurst M.A."/>
        </authorList>
    </citation>
    <scope>NUCLEOTIDE SEQUENCE [LARGE SCALE GENOMIC DNA]</scope>
    <source>
        <strain evidence="1">SBW25</strain>
        <plasmid evidence="1">pQBR57</plasmid>
    </source>
</reference>
<dbReference type="EMBL" id="LN713926">
    <property type="protein sequence ID" value="CEK42376.1"/>
    <property type="molecule type" value="Genomic_DNA"/>
</dbReference>
<organism evidence="1">
    <name type="scientific">Pseudomonas fluorescens (strain SBW25)</name>
    <dbReference type="NCBI Taxonomy" id="216595"/>
    <lineage>
        <taxon>Bacteria</taxon>
        <taxon>Pseudomonadati</taxon>
        <taxon>Pseudomonadota</taxon>
        <taxon>Gammaproteobacteria</taxon>
        <taxon>Pseudomonadales</taxon>
        <taxon>Pseudomonadaceae</taxon>
        <taxon>Pseudomonas</taxon>
    </lineage>
</organism>
<accession>A0A0G4E566</accession>
<protein>
    <submittedName>
        <fullName evidence="1">Uncharacterized protein</fullName>
    </submittedName>
</protein>
<sequence length="44" mass="4896">MSSDRYATYQAVEWWRTNSKAANFESSIPPMVRVAFGPTTGEVG</sequence>
<keyword evidence="1" id="KW-0614">Plasmid</keyword>
<reference evidence="1" key="1">
    <citation type="submission" date="2014-12" db="EMBL/GenBank/DDBJ databases">
        <authorList>
            <person name="Hall J."/>
        </authorList>
    </citation>
    <scope>NUCLEOTIDE SEQUENCE [LARGE SCALE GENOMIC DNA]</scope>
    <source>
        <strain evidence="1">SBW25</strain>
        <plasmid evidence="1">pQBR57</plasmid>
    </source>
</reference>
<gene>
    <name evidence="1" type="ORF">PQBR57_0423</name>
</gene>
<evidence type="ECO:0000313" key="1">
    <source>
        <dbReference type="EMBL" id="CEK42376.1"/>
    </source>
</evidence>
<proteinExistence type="predicted"/>